<dbReference type="InterPro" id="IPR001694">
    <property type="entry name" value="NADH_UbQ_OxRdtase_su1/FPO"/>
</dbReference>
<accession>A0A292YED4</accession>
<keyword evidence="7" id="KW-1185">Reference proteome</keyword>
<dbReference type="EMBL" id="BDME01000006">
    <property type="protein sequence ID" value="GAX88217.1"/>
    <property type="molecule type" value="Genomic_DNA"/>
</dbReference>
<comment type="subcellular location">
    <subcellularLocation>
        <location evidence="1">Membrane</location>
        <topology evidence="1">Multi-pass membrane protein</topology>
    </subcellularLocation>
</comment>
<evidence type="ECO:0000256" key="1">
    <source>
        <dbReference type="ARBA" id="ARBA00004141"/>
    </source>
</evidence>
<feature type="transmembrane region" description="Helical" evidence="5">
    <location>
        <begin position="296"/>
        <end position="316"/>
    </location>
</feature>
<feature type="transmembrane region" description="Helical" evidence="5">
    <location>
        <begin position="237"/>
        <end position="256"/>
    </location>
</feature>
<feature type="transmembrane region" description="Helical" evidence="5">
    <location>
        <begin position="6"/>
        <end position="28"/>
    </location>
</feature>
<feature type="transmembrane region" description="Helical" evidence="5">
    <location>
        <begin position="69"/>
        <end position="88"/>
    </location>
</feature>
<gene>
    <name evidence="6" type="ORF">LNAT_P1512</name>
</gene>
<feature type="transmembrane region" description="Helical" evidence="5">
    <location>
        <begin position="262"/>
        <end position="284"/>
    </location>
</feature>
<protein>
    <submittedName>
        <fullName evidence="6">NADH-quinone oxidoreductase subunit H</fullName>
        <ecNumber evidence="6">1.6.5.3</ecNumber>
    </submittedName>
</protein>
<dbReference type="Pfam" id="PF00146">
    <property type="entry name" value="NADHdh"/>
    <property type="match status" value="1"/>
</dbReference>
<dbReference type="GO" id="GO:0016491">
    <property type="term" value="F:oxidoreductase activity"/>
    <property type="evidence" value="ECO:0007669"/>
    <property type="project" value="UniProtKB-KW"/>
</dbReference>
<proteinExistence type="predicted"/>
<dbReference type="GO" id="GO:0005886">
    <property type="term" value="C:plasma membrane"/>
    <property type="evidence" value="ECO:0007669"/>
    <property type="project" value="TreeGrafter"/>
</dbReference>
<dbReference type="EC" id="1.6.5.3" evidence="6"/>
<dbReference type="RefSeq" id="WP_096260045.1">
    <property type="nucleotide sequence ID" value="NZ_BDME01000006.1"/>
</dbReference>
<sequence length="320" mass="35675">MLSANIIHFLIFPGGLFALCLGVFMLSLERIVVARLQGRVGPPIYQNFIDVIKLFNKEILVPKNAKEAVFIYSPLIGFAGMLAMLYFIPIPGVYEGTNVNSDLIVLIYVMALPAIAHILGGGASSSPYAAIAVNRELKLMLVYEMVFVIISFSVAIYVGGGDAVFSLKKIMEYQQLHGSFLFDWKFWPAVIAFVVFVLATLELPPFQIAHHNDADVMDGFLIEHSSIPLAIYEMTDAMKIILLSIVFQIFFFPIAITDDLIINLIWFILKTVVFVMFFSFLHAILPSFRIDQGFKFLLIVPTALSLITLILVILSVKGLI</sequence>
<feature type="transmembrane region" description="Helical" evidence="5">
    <location>
        <begin position="180"/>
        <end position="201"/>
    </location>
</feature>
<evidence type="ECO:0000256" key="5">
    <source>
        <dbReference type="SAM" id="Phobius"/>
    </source>
</evidence>
<name>A0A292YED4_9BACT</name>
<feature type="transmembrane region" description="Helical" evidence="5">
    <location>
        <begin position="103"/>
        <end position="120"/>
    </location>
</feature>
<dbReference type="OrthoDB" id="9778499at2"/>
<evidence type="ECO:0000313" key="7">
    <source>
        <dbReference type="Proteomes" id="UP000217944"/>
    </source>
</evidence>
<evidence type="ECO:0000256" key="3">
    <source>
        <dbReference type="ARBA" id="ARBA00022989"/>
    </source>
</evidence>
<dbReference type="PANTHER" id="PTHR43359:SF1">
    <property type="entry name" value="FORMATE HYDROGENLYASE SUBUNIT 4-RELATED"/>
    <property type="match status" value="1"/>
</dbReference>
<evidence type="ECO:0000256" key="4">
    <source>
        <dbReference type="ARBA" id="ARBA00023136"/>
    </source>
</evidence>
<keyword evidence="2 5" id="KW-0812">Transmembrane</keyword>
<dbReference type="InterPro" id="IPR052561">
    <property type="entry name" value="ComplexI_Subunit1"/>
</dbReference>
<feature type="transmembrane region" description="Helical" evidence="5">
    <location>
        <begin position="141"/>
        <end position="160"/>
    </location>
</feature>
<dbReference type="Proteomes" id="UP000217944">
    <property type="component" value="Unassembled WGS sequence"/>
</dbReference>
<dbReference type="AlphaFoldDB" id="A0A292YED4"/>
<dbReference type="PANTHER" id="PTHR43359">
    <property type="entry name" value="FORMATE HYDROGENLYASE SUBUNIT 4"/>
    <property type="match status" value="1"/>
</dbReference>
<organism evidence="6 7">
    <name type="scientific">Lebetimonas natsushimae</name>
    <dbReference type="NCBI Taxonomy" id="1936991"/>
    <lineage>
        <taxon>Bacteria</taxon>
        <taxon>Pseudomonadati</taxon>
        <taxon>Campylobacterota</taxon>
        <taxon>Epsilonproteobacteria</taxon>
        <taxon>Nautiliales</taxon>
        <taxon>Nautiliaceae</taxon>
        <taxon>Lebetimonas</taxon>
    </lineage>
</organism>
<evidence type="ECO:0000313" key="6">
    <source>
        <dbReference type="EMBL" id="GAX88217.1"/>
    </source>
</evidence>
<comment type="caution">
    <text evidence="6">The sequence shown here is derived from an EMBL/GenBank/DDBJ whole genome shotgun (WGS) entry which is preliminary data.</text>
</comment>
<keyword evidence="3 5" id="KW-1133">Transmembrane helix</keyword>
<evidence type="ECO:0000256" key="2">
    <source>
        <dbReference type="ARBA" id="ARBA00022692"/>
    </source>
</evidence>
<keyword evidence="4 5" id="KW-0472">Membrane</keyword>
<keyword evidence="6" id="KW-0560">Oxidoreductase</keyword>
<reference evidence="6 7" key="1">
    <citation type="journal article" date="2017" name="Syst. Appl. Microbiol.">
        <title>Lebetimonas natsushimae sp. nov., a novel strictly anaerobic, moderately thermophilic chemoautotroph isolated from a deep-sea hydrothermal vent polychaete nest in the Mid-Okinawa Trough.</title>
        <authorList>
            <person name="Nagata R."/>
            <person name="Takaki Y."/>
            <person name="Tame A."/>
            <person name="Nunoura T."/>
            <person name="Muto H."/>
            <person name="Mino S."/>
            <person name="Sawayama S."/>
            <person name="Takai K."/>
            <person name="Nakagawa S."/>
        </authorList>
    </citation>
    <scope>NUCLEOTIDE SEQUENCE [LARGE SCALE GENOMIC DNA]</scope>
    <source>
        <strain evidence="6 7">HS1857</strain>
    </source>
</reference>